<comment type="caution">
    <text evidence="6">The sequence shown here is derived from an EMBL/GenBank/DDBJ whole genome shotgun (WGS) entry which is preliminary data.</text>
</comment>
<dbReference type="GO" id="GO:0003941">
    <property type="term" value="F:L-serine ammonia-lyase activity"/>
    <property type="evidence" value="ECO:0007669"/>
    <property type="project" value="TreeGrafter"/>
</dbReference>
<dbReference type="GO" id="GO:0004794">
    <property type="term" value="F:threonine deaminase activity"/>
    <property type="evidence" value="ECO:0007669"/>
    <property type="project" value="TreeGrafter"/>
</dbReference>
<dbReference type="Pfam" id="PF00291">
    <property type="entry name" value="PALP"/>
    <property type="match status" value="1"/>
</dbReference>
<dbReference type="FunFam" id="3.40.50.1100:FF:000005">
    <property type="entry name" value="Threonine dehydratase catabolic"/>
    <property type="match status" value="1"/>
</dbReference>
<name>A0A2R6AI18_9ARCH</name>
<feature type="domain" description="Tryptophan synthase beta chain-like PALP" evidence="5">
    <location>
        <begin position="15"/>
        <end position="296"/>
    </location>
</feature>
<gene>
    <name evidence="6" type="ORF">B9Q02_03960</name>
</gene>
<protein>
    <recommendedName>
        <fullName evidence="5">Tryptophan synthase beta chain-like PALP domain-containing protein</fullName>
    </recommendedName>
</protein>
<dbReference type="GO" id="GO:0009097">
    <property type="term" value="P:isoleucine biosynthetic process"/>
    <property type="evidence" value="ECO:0007669"/>
    <property type="project" value="TreeGrafter"/>
</dbReference>
<sequence>MLTFGKILQAKKRIKHAVTKTPLIESPALSKIFSVKVYLKLECYQPIRVFKLRGAYNKISLLESEHIFAASSGNHGLAVAYSCRQLGKKCTVVVPQNIIQEKLEAIEEMGATVVRYGKYHHEREAEAKRLAQEMNGAFVHPFDDEEVVAGQGTIGLEIFEDLPEADCVVVPVGGGGLIAGVATALKTLNPSIKIYGVEPQSAPKLKEALKAGKPVQLSSTSSIADGLISTTIGKIGFEVAQKFVDEVYSVSDQMILDALKILVTKAHVIAEPSAATTLALLSQKKVGEKVVLIISGANISLKLLQQILQG</sequence>
<evidence type="ECO:0000313" key="6">
    <source>
        <dbReference type="EMBL" id="PSN85988.1"/>
    </source>
</evidence>
<dbReference type="InterPro" id="IPR036052">
    <property type="entry name" value="TrpB-like_PALP_sf"/>
</dbReference>
<dbReference type="GO" id="GO:0006565">
    <property type="term" value="P:L-serine catabolic process"/>
    <property type="evidence" value="ECO:0007669"/>
    <property type="project" value="TreeGrafter"/>
</dbReference>
<dbReference type="EMBL" id="NEXD01000015">
    <property type="protein sequence ID" value="PSN85988.1"/>
    <property type="molecule type" value="Genomic_DNA"/>
</dbReference>
<comment type="cofactor">
    <cofactor evidence="1">
        <name>pyridoxal 5'-phosphate</name>
        <dbReference type="ChEBI" id="CHEBI:597326"/>
    </cofactor>
</comment>
<evidence type="ECO:0000256" key="1">
    <source>
        <dbReference type="ARBA" id="ARBA00001933"/>
    </source>
</evidence>
<evidence type="ECO:0000259" key="5">
    <source>
        <dbReference type="Pfam" id="PF00291"/>
    </source>
</evidence>
<keyword evidence="4" id="KW-0456">Lyase</keyword>
<dbReference type="GO" id="GO:0006567">
    <property type="term" value="P:L-threonine catabolic process"/>
    <property type="evidence" value="ECO:0007669"/>
    <property type="project" value="TreeGrafter"/>
</dbReference>
<dbReference type="InterPro" id="IPR001926">
    <property type="entry name" value="TrpB-like_PALP"/>
</dbReference>
<keyword evidence="3" id="KW-0663">Pyridoxal phosphate</keyword>
<dbReference type="Proteomes" id="UP000240569">
    <property type="component" value="Unassembled WGS sequence"/>
</dbReference>
<evidence type="ECO:0000256" key="2">
    <source>
        <dbReference type="ARBA" id="ARBA00010869"/>
    </source>
</evidence>
<evidence type="ECO:0000313" key="7">
    <source>
        <dbReference type="Proteomes" id="UP000240569"/>
    </source>
</evidence>
<dbReference type="PANTHER" id="PTHR48078:SF6">
    <property type="entry name" value="L-THREONINE DEHYDRATASE CATABOLIC TDCB"/>
    <property type="match status" value="1"/>
</dbReference>
<dbReference type="AlphaFoldDB" id="A0A2R6AI18"/>
<dbReference type="PANTHER" id="PTHR48078">
    <property type="entry name" value="THREONINE DEHYDRATASE, MITOCHONDRIAL-RELATED"/>
    <property type="match status" value="1"/>
</dbReference>
<comment type="similarity">
    <text evidence="2">Belongs to the serine/threonine dehydratase family.</text>
</comment>
<proteinExistence type="inferred from homology"/>
<dbReference type="Gene3D" id="3.40.50.1100">
    <property type="match status" value="2"/>
</dbReference>
<reference evidence="6 7" key="1">
    <citation type="submission" date="2017-04" db="EMBL/GenBank/DDBJ databases">
        <title>Novel microbial lineages endemic to geothermal iron-oxide mats fill important gaps in the evolutionary history of Archaea.</title>
        <authorList>
            <person name="Jay Z.J."/>
            <person name="Beam J.P."/>
            <person name="Dlakic M."/>
            <person name="Rusch D.B."/>
            <person name="Kozubal M.A."/>
            <person name="Inskeep W.P."/>
        </authorList>
    </citation>
    <scope>NUCLEOTIDE SEQUENCE [LARGE SCALE GENOMIC DNA]</scope>
    <source>
        <strain evidence="6">BE_D</strain>
    </source>
</reference>
<accession>A0A2R6AI18</accession>
<organism evidence="6 7">
    <name type="scientific">Candidatus Marsarchaeota G1 archaeon BE_D</name>
    <dbReference type="NCBI Taxonomy" id="1978156"/>
    <lineage>
        <taxon>Archaea</taxon>
        <taxon>Candidatus Marsarchaeota</taxon>
        <taxon>Candidatus Marsarchaeota group 1</taxon>
    </lineage>
</organism>
<dbReference type="CDD" id="cd01562">
    <property type="entry name" value="Thr-dehyd"/>
    <property type="match status" value="1"/>
</dbReference>
<evidence type="ECO:0000256" key="3">
    <source>
        <dbReference type="ARBA" id="ARBA00022898"/>
    </source>
</evidence>
<dbReference type="FunFam" id="3.40.50.1100:FF:000007">
    <property type="entry name" value="L-threonine dehydratase catabolic TdcB"/>
    <property type="match status" value="1"/>
</dbReference>
<evidence type="ECO:0000256" key="4">
    <source>
        <dbReference type="ARBA" id="ARBA00023239"/>
    </source>
</evidence>
<dbReference type="SUPFAM" id="SSF53686">
    <property type="entry name" value="Tryptophan synthase beta subunit-like PLP-dependent enzymes"/>
    <property type="match status" value="1"/>
</dbReference>
<dbReference type="InterPro" id="IPR050147">
    <property type="entry name" value="Ser/Thr_Dehydratase"/>
</dbReference>